<evidence type="ECO:0000313" key="3">
    <source>
        <dbReference type="Proteomes" id="UP000720508"/>
    </source>
</evidence>
<dbReference type="EMBL" id="JAHLEM010000075">
    <property type="protein sequence ID" value="MBU3864235.1"/>
    <property type="molecule type" value="Genomic_DNA"/>
</dbReference>
<name>A0ABS6CBI4_9ACTN</name>
<sequence>MTKKFVASGVAIMGMAIMTACGPTDGESGSSDQATTGTSSASELRGARQKIFLNVLENTKNKPSGVSDEELVRQGNAICAADGNGGVGGAIGSAVNVTRETKKKLNISLKDAVAVVGAARAACKAQP</sequence>
<keyword evidence="3" id="KW-1185">Reference proteome</keyword>
<evidence type="ECO:0008006" key="4">
    <source>
        <dbReference type="Google" id="ProtNLM"/>
    </source>
</evidence>
<dbReference type="Proteomes" id="UP000720508">
    <property type="component" value="Unassembled WGS sequence"/>
</dbReference>
<feature type="region of interest" description="Disordered" evidence="1">
    <location>
        <begin position="22"/>
        <end position="45"/>
    </location>
</feature>
<dbReference type="PROSITE" id="PS51257">
    <property type="entry name" value="PROKAR_LIPOPROTEIN"/>
    <property type="match status" value="1"/>
</dbReference>
<accession>A0ABS6CBI4</accession>
<gene>
    <name evidence="2" type="ORF">KN815_09155</name>
</gene>
<evidence type="ECO:0000313" key="2">
    <source>
        <dbReference type="EMBL" id="MBU3864235.1"/>
    </source>
</evidence>
<proteinExistence type="predicted"/>
<organism evidence="2 3">
    <name type="scientific">Streptomyces niphimycinicus</name>
    <dbReference type="NCBI Taxonomy" id="2842201"/>
    <lineage>
        <taxon>Bacteria</taxon>
        <taxon>Bacillati</taxon>
        <taxon>Actinomycetota</taxon>
        <taxon>Actinomycetes</taxon>
        <taxon>Kitasatosporales</taxon>
        <taxon>Streptomycetaceae</taxon>
        <taxon>Streptomyces</taxon>
    </lineage>
</organism>
<reference evidence="2 3" key="1">
    <citation type="submission" date="2021-06" db="EMBL/GenBank/DDBJ databases">
        <authorList>
            <person name="Pan X."/>
        </authorList>
    </citation>
    <scope>NUCLEOTIDE SEQUENCE [LARGE SCALE GENOMIC DNA]</scope>
    <source>
        <strain evidence="2 3">4503</strain>
    </source>
</reference>
<evidence type="ECO:0000256" key="1">
    <source>
        <dbReference type="SAM" id="MobiDB-lite"/>
    </source>
</evidence>
<feature type="compositionally biased region" description="Polar residues" evidence="1">
    <location>
        <begin position="27"/>
        <end position="42"/>
    </location>
</feature>
<dbReference type="RefSeq" id="WP_216341253.1">
    <property type="nucleotide sequence ID" value="NZ_JAHLEM010000075.1"/>
</dbReference>
<protein>
    <recommendedName>
        <fullName evidence="4">DUF732 domain-containing protein</fullName>
    </recommendedName>
</protein>
<comment type="caution">
    <text evidence="2">The sequence shown here is derived from an EMBL/GenBank/DDBJ whole genome shotgun (WGS) entry which is preliminary data.</text>
</comment>